<dbReference type="GO" id="GO:0015159">
    <property type="term" value="F:polysaccharide transmembrane transporter activity"/>
    <property type="evidence" value="ECO:0007669"/>
    <property type="project" value="InterPro"/>
</dbReference>
<organism evidence="4 5">
    <name type="scientific">candidate division WOR-3 bacterium JGI_Cruoil_03_51_56</name>
    <dbReference type="NCBI Taxonomy" id="1973747"/>
    <lineage>
        <taxon>Bacteria</taxon>
        <taxon>Bacteria division WOR-3</taxon>
    </lineage>
</organism>
<name>A0A235C0S2_UNCW3</name>
<reference evidence="4 5" key="1">
    <citation type="submission" date="2017-07" db="EMBL/GenBank/DDBJ databases">
        <title>Recovery of genomes from metagenomes via a dereplication, aggregation, and scoring strategy.</title>
        <authorList>
            <person name="Sieber C.M."/>
            <person name="Probst A.J."/>
            <person name="Sharrar A."/>
            <person name="Thomas B.C."/>
            <person name="Hess M."/>
            <person name="Tringe S.G."/>
            <person name="Banfield J.F."/>
        </authorList>
    </citation>
    <scope>NUCLEOTIDE SEQUENCE [LARGE SCALE GENOMIC DNA]</scope>
    <source>
        <strain evidence="4">JGI_Cruoil_03_51_56</strain>
    </source>
</reference>
<dbReference type="Pfam" id="PF10531">
    <property type="entry name" value="SLBB"/>
    <property type="match status" value="3"/>
</dbReference>
<dbReference type="InterPro" id="IPR019554">
    <property type="entry name" value="Soluble_ligand-bd"/>
</dbReference>
<evidence type="ECO:0000256" key="1">
    <source>
        <dbReference type="SAM" id="Phobius"/>
    </source>
</evidence>
<feature type="domain" description="Soluble ligand binding" evidence="3">
    <location>
        <begin position="330"/>
        <end position="369"/>
    </location>
</feature>
<evidence type="ECO:0000259" key="3">
    <source>
        <dbReference type="Pfam" id="PF10531"/>
    </source>
</evidence>
<dbReference type="Proteomes" id="UP000215559">
    <property type="component" value="Unassembled WGS sequence"/>
</dbReference>
<sequence>MNRTAALLITLMSSVLAQEQGTAASSGKALNLVPQKAMVGVESPIISEEYVLMPGDRVLVIVNAGITYSYESWITYEGKTVINLPRSLALKKGIGTVDAVRLSGLTLKQAQDTLSTVFRKYLRSPKVKLTLIGLRSGIIFVTGEVQHPGAYNASPVERVSQVIAKAGGLSPLGSRAHINIIRSNRLHAIADIEQFEAKGDLAANPFIRSGDVIYVPMVEGIVTVKGALFGRGPTRLRTSALTTEKERVSEGIYELTLGERVSSLVRKAGGITPWADIANCYIERIVIGGNGARKRIPVNLQAIIFENDSSSDIEMMNSDILVVPPVNTLVYVEGEVVNPGAFLYTPNLHASDYIGQSGGPTHYANIHAAHIQRKDKRISVKTDPVVEPGDKILIPRIAIKWWQDYLQIISAVGVPIALSLISIQAYK</sequence>
<accession>A0A235C0S2</accession>
<dbReference type="Gene3D" id="3.10.560.10">
    <property type="entry name" value="Outer membrane lipoprotein wza domain like"/>
    <property type="match status" value="3"/>
</dbReference>
<proteinExistence type="predicted"/>
<feature type="transmembrane region" description="Helical" evidence="1">
    <location>
        <begin position="405"/>
        <end position="426"/>
    </location>
</feature>
<feature type="domain" description="Soluble ligand binding" evidence="3">
    <location>
        <begin position="251"/>
        <end position="289"/>
    </location>
</feature>
<gene>
    <name evidence="4" type="ORF">CH330_00235</name>
</gene>
<keyword evidence="1" id="KW-1133">Transmembrane helix</keyword>
<feature type="chain" id="PRO_5012218232" description="Soluble ligand binding domain-containing protein" evidence="2">
    <location>
        <begin position="18"/>
        <end position="427"/>
    </location>
</feature>
<dbReference type="AlphaFoldDB" id="A0A235C0S2"/>
<dbReference type="EMBL" id="NOZP01000005">
    <property type="protein sequence ID" value="OYD17405.1"/>
    <property type="molecule type" value="Genomic_DNA"/>
</dbReference>
<feature type="signal peptide" evidence="2">
    <location>
        <begin position="1"/>
        <end position="17"/>
    </location>
</feature>
<dbReference type="PANTHER" id="PTHR33619:SF3">
    <property type="entry name" value="POLYSACCHARIDE EXPORT PROTEIN GFCE-RELATED"/>
    <property type="match status" value="1"/>
</dbReference>
<comment type="caution">
    <text evidence="4">The sequence shown here is derived from an EMBL/GenBank/DDBJ whole genome shotgun (WGS) entry which is preliminary data.</text>
</comment>
<protein>
    <recommendedName>
        <fullName evidence="3">Soluble ligand binding domain-containing protein</fullName>
    </recommendedName>
</protein>
<keyword evidence="1" id="KW-0812">Transmembrane</keyword>
<evidence type="ECO:0000256" key="2">
    <source>
        <dbReference type="SAM" id="SignalP"/>
    </source>
</evidence>
<evidence type="ECO:0000313" key="5">
    <source>
        <dbReference type="Proteomes" id="UP000215559"/>
    </source>
</evidence>
<feature type="domain" description="Soluble ligand binding" evidence="3">
    <location>
        <begin position="138"/>
        <end position="183"/>
    </location>
</feature>
<dbReference type="InterPro" id="IPR049712">
    <property type="entry name" value="Poly_export"/>
</dbReference>
<keyword evidence="2" id="KW-0732">Signal</keyword>
<dbReference type="Gene3D" id="3.30.1950.10">
    <property type="entry name" value="wza like domain"/>
    <property type="match status" value="1"/>
</dbReference>
<evidence type="ECO:0000313" key="4">
    <source>
        <dbReference type="EMBL" id="OYD17405.1"/>
    </source>
</evidence>
<dbReference type="PANTHER" id="PTHR33619">
    <property type="entry name" value="POLYSACCHARIDE EXPORT PROTEIN GFCE-RELATED"/>
    <property type="match status" value="1"/>
</dbReference>
<keyword evidence="1" id="KW-0472">Membrane</keyword>